<dbReference type="Proteomes" id="UP001360953">
    <property type="component" value="Unassembled WGS sequence"/>
</dbReference>
<name>A0ABR1L7Q1_9PEZI</name>
<accession>A0ABR1L7Q1</accession>
<dbReference type="EMBL" id="JBBPEH010000013">
    <property type="protein sequence ID" value="KAK7530675.1"/>
    <property type="molecule type" value="Genomic_DNA"/>
</dbReference>
<feature type="region of interest" description="Disordered" evidence="1">
    <location>
        <begin position="1"/>
        <end position="39"/>
    </location>
</feature>
<sequence length="252" mass="28855">MKRANNLPLYDGDPNKPPAEWSPFKGKMPKPRSSPFRETPTNWPRFVLLDRNQTIKLLDRFTPKDFPFRLPRGLVRHYVRNFDSEGYVVDVSRTAGLDWDSLPLNHQDLLLEPRMPSENTDEMDCEGADAAADASDCGSRSSALTQSPRSFIRERVQDSQSTGPRRYSSRKRVFIKGEPSYQCEKERQLKTLSGTYQTHEAASRGAGTAQRSEETPDGEQRTERGYTETHQCQIRATERCRFLQRADREPAA</sequence>
<evidence type="ECO:0000313" key="2">
    <source>
        <dbReference type="EMBL" id="KAK7530675.1"/>
    </source>
</evidence>
<dbReference type="RefSeq" id="XP_066650748.1">
    <property type="nucleotide sequence ID" value="XM_066801687.1"/>
</dbReference>
<evidence type="ECO:0000313" key="3">
    <source>
        <dbReference type="Proteomes" id="UP001360953"/>
    </source>
</evidence>
<gene>
    <name evidence="2" type="ORF">J3D65DRAFT_639156</name>
</gene>
<dbReference type="GeneID" id="92034593"/>
<feature type="compositionally biased region" description="Basic and acidic residues" evidence="1">
    <location>
        <begin position="211"/>
        <end position="227"/>
    </location>
</feature>
<feature type="compositionally biased region" description="Low complexity" evidence="1">
    <location>
        <begin position="128"/>
        <end position="143"/>
    </location>
</feature>
<feature type="region of interest" description="Disordered" evidence="1">
    <location>
        <begin position="195"/>
        <end position="232"/>
    </location>
</feature>
<comment type="caution">
    <text evidence="2">The sequence shown here is derived from an EMBL/GenBank/DDBJ whole genome shotgun (WGS) entry which is preliminary data.</text>
</comment>
<protein>
    <submittedName>
        <fullName evidence="2">Uncharacterized protein</fullName>
    </submittedName>
</protein>
<reference evidence="2 3" key="1">
    <citation type="submission" date="2024-04" db="EMBL/GenBank/DDBJ databases">
        <title>Phyllosticta paracitricarpa is synonymous to the EU quarantine fungus P. citricarpa based on phylogenomic analyses.</title>
        <authorList>
            <consortium name="Lawrence Berkeley National Laboratory"/>
            <person name="Van ingen-buijs V.A."/>
            <person name="Van westerhoven A.C."/>
            <person name="Haridas S."/>
            <person name="Skiadas P."/>
            <person name="Martin F."/>
            <person name="Groenewald J.Z."/>
            <person name="Crous P.W."/>
            <person name="Seidl M.F."/>
        </authorList>
    </citation>
    <scope>NUCLEOTIDE SEQUENCE [LARGE SCALE GENOMIC DNA]</scope>
    <source>
        <strain evidence="2 3">CPC 17464</strain>
    </source>
</reference>
<evidence type="ECO:0000256" key="1">
    <source>
        <dbReference type="SAM" id="MobiDB-lite"/>
    </source>
</evidence>
<feature type="region of interest" description="Disordered" evidence="1">
    <location>
        <begin position="117"/>
        <end position="171"/>
    </location>
</feature>
<proteinExistence type="predicted"/>
<organism evidence="2 3">
    <name type="scientific">Phyllosticta citribraziliensis</name>
    <dbReference type="NCBI Taxonomy" id="989973"/>
    <lineage>
        <taxon>Eukaryota</taxon>
        <taxon>Fungi</taxon>
        <taxon>Dikarya</taxon>
        <taxon>Ascomycota</taxon>
        <taxon>Pezizomycotina</taxon>
        <taxon>Dothideomycetes</taxon>
        <taxon>Dothideomycetes incertae sedis</taxon>
        <taxon>Botryosphaeriales</taxon>
        <taxon>Phyllostictaceae</taxon>
        <taxon>Phyllosticta</taxon>
    </lineage>
</organism>
<keyword evidence="3" id="KW-1185">Reference proteome</keyword>